<proteinExistence type="predicted"/>
<organism evidence="3 4">
    <name type="scientific">Dactylosporangium vinaceum</name>
    <dbReference type="NCBI Taxonomy" id="53362"/>
    <lineage>
        <taxon>Bacteria</taxon>
        <taxon>Bacillati</taxon>
        <taxon>Actinomycetota</taxon>
        <taxon>Actinomycetes</taxon>
        <taxon>Micromonosporales</taxon>
        <taxon>Micromonosporaceae</taxon>
        <taxon>Dactylosporangium</taxon>
    </lineage>
</organism>
<feature type="signal peptide" evidence="2">
    <location>
        <begin position="1"/>
        <end position="32"/>
    </location>
</feature>
<protein>
    <recommendedName>
        <fullName evidence="5">Glycosyl hydrolase family 26</fullName>
    </recommendedName>
</protein>
<dbReference type="Gene3D" id="3.20.20.80">
    <property type="entry name" value="Glycosidases"/>
    <property type="match status" value="1"/>
</dbReference>
<evidence type="ECO:0000256" key="1">
    <source>
        <dbReference type="SAM" id="MobiDB-lite"/>
    </source>
</evidence>
<evidence type="ECO:0000313" key="4">
    <source>
        <dbReference type="Proteomes" id="UP001589608"/>
    </source>
</evidence>
<keyword evidence="4" id="KW-1185">Reference proteome</keyword>
<feature type="compositionally biased region" description="Low complexity" evidence="1">
    <location>
        <begin position="170"/>
        <end position="190"/>
    </location>
</feature>
<reference evidence="3 4" key="1">
    <citation type="submission" date="2024-09" db="EMBL/GenBank/DDBJ databases">
        <authorList>
            <person name="Sun Q."/>
            <person name="Mori K."/>
        </authorList>
    </citation>
    <scope>NUCLEOTIDE SEQUENCE [LARGE SCALE GENOMIC DNA]</scope>
    <source>
        <strain evidence="3 4">JCM 3307</strain>
    </source>
</reference>
<feature type="chain" id="PRO_5045533410" description="Glycosyl hydrolase family 26" evidence="2">
    <location>
        <begin position="33"/>
        <end position="473"/>
    </location>
</feature>
<sequence>MRIRALGWPLAGAVALVLAVAGLVSLPWSASAADPAIQDTARGGGLGQAQFTGGWSRCAGTCAKASDNSYVWTDVTGAAATVRFTGRQIAVYGVRDPAAFIATATIDGGPAADVDEYAPAASAAAERVWTSPVLADGAHTLVLRLTNRKHPASAGGKVFTFDRADIVSNPAGPGPSATRAPAGAAAPAPGLGAGPGRASGLPWSDGGYFLHDPAQADAFAAWRGRPVDNILAFTSRATFTALLNPWWADSVPASFSAVRDDFIVAVPLWSDDGSAGTDAEWAELAAEIAAVDADAYVRLGWEMNCCTSLATDPAVWRAQFTRAATLLKTAAPGLRIVFNPNEGTSEPGLVKDASTLFVPGLVDVVAIDAYDWHPSYDRDAAAHFTKQYGWDWWYTFARSKGLPFALGEFGVMNGYDDPAFFTEVYSWLRAKPPGTIAFVTLFNEPADYCRCSVYPPGANPAAAARYREIIAAG</sequence>
<accession>A0ABV5MA78</accession>
<dbReference type="Proteomes" id="UP001589608">
    <property type="component" value="Unassembled WGS sequence"/>
</dbReference>
<comment type="caution">
    <text evidence="3">The sequence shown here is derived from an EMBL/GenBank/DDBJ whole genome shotgun (WGS) entry which is preliminary data.</text>
</comment>
<dbReference type="RefSeq" id="WP_223093163.1">
    <property type="nucleotide sequence ID" value="NZ_CP061913.1"/>
</dbReference>
<evidence type="ECO:0000256" key="2">
    <source>
        <dbReference type="SAM" id="SignalP"/>
    </source>
</evidence>
<dbReference type="EMBL" id="JBHMCA010000043">
    <property type="protein sequence ID" value="MFB9445764.1"/>
    <property type="molecule type" value="Genomic_DNA"/>
</dbReference>
<gene>
    <name evidence="3" type="ORF">ACFFTR_22010</name>
</gene>
<evidence type="ECO:0008006" key="5">
    <source>
        <dbReference type="Google" id="ProtNLM"/>
    </source>
</evidence>
<evidence type="ECO:0000313" key="3">
    <source>
        <dbReference type="EMBL" id="MFB9445764.1"/>
    </source>
</evidence>
<name>A0ABV5MA78_9ACTN</name>
<dbReference type="Gene3D" id="2.60.120.260">
    <property type="entry name" value="Galactose-binding domain-like"/>
    <property type="match status" value="1"/>
</dbReference>
<dbReference type="SUPFAM" id="SSF51445">
    <property type="entry name" value="(Trans)glycosidases"/>
    <property type="match status" value="1"/>
</dbReference>
<keyword evidence="2" id="KW-0732">Signal</keyword>
<dbReference type="InterPro" id="IPR017853">
    <property type="entry name" value="GH"/>
</dbReference>
<feature type="region of interest" description="Disordered" evidence="1">
    <location>
        <begin position="170"/>
        <end position="197"/>
    </location>
</feature>